<evidence type="ECO:0000313" key="2">
    <source>
        <dbReference type="EMBL" id="DAF43561.1"/>
    </source>
</evidence>
<keyword evidence="1" id="KW-0175">Coiled coil</keyword>
<feature type="coiled-coil region" evidence="1">
    <location>
        <begin position="51"/>
        <end position="78"/>
    </location>
</feature>
<organism evidence="2">
    <name type="scientific">Siphoviridae sp. ctWdm1</name>
    <dbReference type="NCBI Taxonomy" id="2827883"/>
    <lineage>
        <taxon>Viruses</taxon>
        <taxon>Duplodnaviria</taxon>
        <taxon>Heunggongvirae</taxon>
        <taxon>Uroviricota</taxon>
        <taxon>Caudoviricetes</taxon>
    </lineage>
</organism>
<proteinExistence type="predicted"/>
<name>A0A8S5RY53_9CAUD</name>
<reference evidence="2" key="1">
    <citation type="journal article" date="2021" name="Proc. Natl. Acad. Sci. U.S.A.">
        <title>A Catalog of Tens of Thousands of Viruses from Human Metagenomes Reveals Hidden Associations with Chronic Diseases.</title>
        <authorList>
            <person name="Tisza M.J."/>
            <person name="Buck C.B."/>
        </authorList>
    </citation>
    <scope>NUCLEOTIDE SEQUENCE</scope>
    <source>
        <strain evidence="2">CtWdm1</strain>
    </source>
</reference>
<accession>A0A8S5RY53</accession>
<dbReference type="EMBL" id="BK032509">
    <property type="protein sequence ID" value="DAF43561.1"/>
    <property type="molecule type" value="Genomic_DNA"/>
</dbReference>
<sequence>MNNLNERIDLKKAYLKGERRAFSDISIKLFEEVEDCFKKFKTEVKYDGEVIRFNDKNIEELINKISKIKENQERILEKDMLIELLNDLNKWN</sequence>
<evidence type="ECO:0000256" key="1">
    <source>
        <dbReference type="SAM" id="Coils"/>
    </source>
</evidence>
<protein>
    <submittedName>
        <fullName evidence="2">Uncharacterized protein</fullName>
    </submittedName>
</protein>